<sequence length="211" mass="24036">MHLIVALIPSALNTSQRHLAEKSSNNLLSMESERSTVLSDYRPHCTPADMTIGPHILCSNILVLLRTGQSSEDLDSETLTSVKEHIRRLESEIVTRDKHFQMQATSLQHERDLAVQDFENHKSIFAPIRRLPSDVLLYIFQTSIDDRVKLDVKTIPWLLGYICHHWRALSRSASSLWTDIFVENSKQSAKTSSLPFQKFAAQDLNRNDPSS</sequence>
<protein>
    <recommendedName>
        <fullName evidence="3">F-box domain-containing protein</fullName>
    </recommendedName>
</protein>
<organism evidence="1 2">
    <name type="scientific">Armillaria gallica</name>
    <name type="common">Bulbous honey fungus</name>
    <name type="synonym">Armillaria bulbosa</name>
    <dbReference type="NCBI Taxonomy" id="47427"/>
    <lineage>
        <taxon>Eukaryota</taxon>
        <taxon>Fungi</taxon>
        <taxon>Dikarya</taxon>
        <taxon>Basidiomycota</taxon>
        <taxon>Agaricomycotina</taxon>
        <taxon>Agaricomycetes</taxon>
        <taxon>Agaricomycetidae</taxon>
        <taxon>Agaricales</taxon>
        <taxon>Marasmiineae</taxon>
        <taxon>Physalacriaceae</taxon>
        <taxon>Armillaria</taxon>
    </lineage>
</organism>
<accession>A0A2H3CZU3</accession>
<dbReference type="InterPro" id="IPR036047">
    <property type="entry name" value="F-box-like_dom_sf"/>
</dbReference>
<keyword evidence="2" id="KW-1185">Reference proteome</keyword>
<dbReference type="STRING" id="47427.A0A2H3CZU3"/>
<reference evidence="2" key="1">
    <citation type="journal article" date="2017" name="Nat. Ecol. Evol.">
        <title>Genome expansion and lineage-specific genetic innovations in the forest pathogenic fungi Armillaria.</title>
        <authorList>
            <person name="Sipos G."/>
            <person name="Prasanna A.N."/>
            <person name="Walter M.C."/>
            <person name="O'Connor E."/>
            <person name="Balint B."/>
            <person name="Krizsan K."/>
            <person name="Kiss B."/>
            <person name="Hess J."/>
            <person name="Varga T."/>
            <person name="Slot J."/>
            <person name="Riley R."/>
            <person name="Boka B."/>
            <person name="Rigling D."/>
            <person name="Barry K."/>
            <person name="Lee J."/>
            <person name="Mihaltcheva S."/>
            <person name="LaButti K."/>
            <person name="Lipzen A."/>
            <person name="Waldron R."/>
            <person name="Moloney N.M."/>
            <person name="Sperisen C."/>
            <person name="Kredics L."/>
            <person name="Vagvoelgyi C."/>
            <person name="Patrignani A."/>
            <person name="Fitzpatrick D."/>
            <person name="Nagy I."/>
            <person name="Doyle S."/>
            <person name="Anderson J.B."/>
            <person name="Grigoriev I.V."/>
            <person name="Gueldener U."/>
            <person name="Muensterkoetter M."/>
            <person name="Nagy L.G."/>
        </authorList>
    </citation>
    <scope>NUCLEOTIDE SEQUENCE [LARGE SCALE GENOMIC DNA]</scope>
    <source>
        <strain evidence="2">Ar21-2</strain>
    </source>
</reference>
<dbReference type="InParanoid" id="A0A2H3CZU3"/>
<evidence type="ECO:0000313" key="1">
    <source>
        <dbReference type="EMBL" id="PBK84028.1"/>
    </source>
</evidence>
<name>A0A2H3CZU3_ARMGA</name>
<dbReference type="AlphaFoldDB" id="A0A2H3CZU3"/>
<dbReference type="Proteomes" id="UP000217790">
    <property type="component" value="Unassembled WGS sequence"/>
</dbReference>
<dbReference type="SUPFAM" id="SSF81383">
    <property type="entry name" value="F-box domain"/>
    <property type="match status" value="1"/>
</dbReference>
<dbReference type="EMBL" id="KZ293701">
    <property type="protein sequence ID" value="PBK84028.1"/>
    <property type="molecule type" value="Genomic_DNA"/>
</dbReference>
<evidence type="ECO:0000313" key="2">
    <source>
        <dbReference type="Proteomes" id="UP000217790"/>
    </source>
</evidence>
<proteinExistence type="predicted"/>
<gene>
    <name evidence="1" type="ORF">ARMGADRAFT_1088726</name>
</gene>
<evidence type="ECO:0008006" key="3">
    <source>
        <dbReference type="Google" id="ProtNLM"/>
    </source>
</evidence>
<dbReference type="OrthoDB" id="3229088at2759"/>